<evidence type="ECO:0000313" key="5">
    <source>
        <dbReference type="Proteomes" id="UP000595446"/>
    </source>
</evidence>
<dbReference type="EMBL" id="AP024237">
    <property type="protein sequence ID" value="BCO35808.1"/>
    <property type="molecule type" value="Genomic_DNA"/>
</dbReference>
<dbReference type="Pfam" id="PF00440">
    <property type="entry name" value="TetR_N"/>
    <property type="match status" value="1"/>
</dbReference>
<gene>
    <name evidence="4" type="ORF">MHEC_22410</name>
</gene>
<proteinExistence type="predicted"/>
<keyword evidence="2" id="KW-0238">DNA-binding</keyword>
<dbReference type="InterPro" id="IPR001647">
    <property type="entry name" value="HTH_TetR"/>
</dbReference>
<keyword evidence="1" id="KW-0805">Transcription regulation</keyword>
<keyword evidence="5" id="KW-1185">Reference proteome</keyword>
<dbReference type="GO" id="GO:0003677">
    <property type="term" value="F:DNA binding"/>
    <property type="evidence" value="ECO:0007669"/>
    <property type="project" value="UniProtKB-UniRule"/>
</dbReference>
<sequence length="209" mass="22555">MDYGIVLRKEQRLGKEPMGRKPGQTRQRMVLAAVELLRERGASAVTVDAVLARSGAPRGSVYHHFPGGRDELILAAVRHAADYITSRIDRTVESGDPVQALGGFVRFWKKTLRDTDYLAGCPVVAVAVDAHQDPPEAAAVAREVFGRWQDKLAGLLVNRGFSPARAARVASLMVAAIEGAVILCRAHRDDTPLDDVLSELKPLLEGAAG</sequence>
<keyword evidence="3" id="KW-0804">Transcription</keyword>
<dbReference type="InterPro" id="IPR009057">
    <property type="entry name" value="Homeodomain-like_sf"/>
</dbReference>
<dbReference type="Proteomes" id="UP000595446">
    <property type="component" value="Chromosome"/>
</dbReference>
<name>A0A7R7TVJ1_9MYCO</name>
<evidence type="ECO:0000256" key="1">
    <source>
        <dbReference type="ARBA" id="ARBA00023015"/>
    </source>
</evidence>
<dbReference type="SUPFAM" id="SSF46689">
    <property type="entry name" value="Homeodomain-like"/>
    <property type="match status" value="1"/>
</dbReference>
<accession>A0A7R7TVJ1</accession>
<dbReference type="Gene3D" id="1.10.357.10">
    <property type="entry name" value="Tetracycline Repressor, domain 2"/>
    <property type="match status" value="1"/>
</dbReference>
<dbReference type="InterPro" id="IPR054156">
    <property type="entry name" value="YxaF_TetR_C"/>
</dbReference>
<dbReference type="AlphaFoldDB" id="A0A7R7TVJ1"/>
<reference evidence="4 5" key="1">
    <citation type="submission" date="2020-12" db="EMBL/GenBank/DDBJ databases">
        <title>Complete genome sequence of Mycobacterium heckeshornense JCM 15655T, closely related to a pathogenic non-tuberculous mycobacterial species Mycobacterium xenopi.</title>
        <authorList>
            <person name="Yoshida M."/>
            <person name="Fukano H."/>
            <person name="Asakura T."/>
            <person name="Suzuki M."/>
            <person name="Hoshino Y."/>
        </authorList>
    </citation>
    <scope>NUCLEOTIDE SEQUENCE [LARGE SCALE GENOMIC DNA]</scope>
    <source>
        <strain evidence="4 5">JCM 15655</strain>
    </source>
</reference>
<organism evidence="4 5">
    <name type="scientific">Mycobacterium heckeshornense</name>
    <dbReference type="NCBI Taxonomy" id="110505"/>
    <lineage>
        <taxon>Bacteria</taxon>
        <taxon>Bacillati</taxon>
        <taxon>Actinomycetota</taxon>
        <taxon>Actinomycetes</taxon>
        <taxon>Mycobacteriales</taxon>
        <taxon>Mycobacteriaceae</taxon>
        <taxon>Mycobacterium</taxon>
    </lineage>
</organism>
<evidence type="ECO:0000256" key="3">
    <source>
        <dbReference type="ARBA" id="ARBA00023163"/>
    </source>
</evidence>
<dbReference type="PROSITE" id="PS50977">
    <property type="entry name" value="HTH_TETR_2"/>
    <property type="match status" value="1"/>
</dbReference>
<evidence type="ECO:0000313" key="4">
    <source>
        <dbReference type="EMBL" id="BCO35808.1"/>
    </source>
</evidence>
<dbReference type="PANTHER" id="PTHR47506:SF3">
    <property type="entry name" value="HTH-TYPE TRANSCRIPTIONAL REGULATOR LMRA"/>
    <property type="match status" value="1"/>
</dbReference>
<protein>
    <submittedName>
        <fullName evidence="4">TetR family transcriptional regulator</fullName>
    </submittedName>
</protein>
<dbReference type="PANTHER" id="PTHR47506">
    <property type="entry name" value="TRANSCRIPTIONAL REGULATORY PROTEIN"/>
    <property type="match status" value="1"/>
</dbReference>
<dbReference type="InterPro" id="IPR036271">
    <property type="entry name" value="Tet_transcr_reg_TetR-rel_C_sf"/>
</dbReference>
<dbReference type="SUPFAM" id="SSF48498">
    <property type="entry name" value="Tetracyclin repressor-like, C-terminal domain"/>
    <property type="match status" value="1"/>
</dbReference>
<dbReference type="Pfam" id="PF21993">
    <property type="entry name" value="TetR_C_13_2"/>
    <property type="match status" value="1"/>
</dbReference>
<evidence type="ECO:0000256" key="2">
    <source>
        <dbReference type="ARBA" id="ARBA00023125"/>
    </source>
</evidence>